<evidence type="ECO:0000313" key="7">
    <source>
        <dbReference type="Proteomes" id="UP001217500"/>
    </source>
</evidence>
<dbReference type="NCBIfam" id="NF001323">
    <property type="entry name" value="PRK00259.1-1"/>
    <property type="match status" value="1"/>
</dbReference>
<keyword evidence="1 5" id="KW-1003">Cell membrane</keyword>
<dbReference type="Pfam" id="PF04279">
    <property type="entry name" value="IspA"/>
    <property type="match status" value="1"/>
</dbReference>
<keyword evidence="3 5" id="KW-1133">Transmembrane helix</keyword>
<dbReference type="KEGG" id="gso:PH603_01610"/>
<protein>
    <recommendedName>
        <fullName evidence="5">Inner membrane-spanning protein YciB</fullName>
    </recommendedName>
</protein>
<dbReference type="NCBIfam" id="TIGR00997">
    <property type="entry name" value="ispZ"/>
    <property type="match status" value="1"/>
</dbReference>
<keyword evidence="5" id="KW-0997">Cell inner membrane</keyword>
<evidence type="ECO:0000313" key="6">
    <source>
        <dbReference type="EMBL" id="WCL54454.1"/>
    </source>
</evidence>
<name>A0AAE9XQK3_9PROT</name>
<feature type="transmembrane region" description="Helical" evidence="5">
    <location>
        <begin position="20"/>
        <end position="48"/>
    </location>
</feature>
<dbReference type="RefSeq" id="WP_289504173.1">
    <property type="nucleotide sequence ID" value="NZ_CP116805.1"/>
</dbReference>
<keyword evidence="7" id="KW-1185">Reference proteome</keyword>
<evidence type="ECO:0000256" key="5">
    <source>
        <dbReference type="HAMAP-Rule" id="MF_00189"/>
    </source>
</evidence>
<evidence type="ECO:0000256" key="2">
    <source>
        <dbReference type="ARBA" id="ARBA00022692"/>
    </source>
</evidence>
<dbReference type="InterPro" id="IPR006008">
    <property type="entry name" value="YciB"/>
</dbReference>
<comment type="similarity">
    <text evidence="5">Belongs to the YciB family.</text>
</comment>
<dbReference type="HAMAP" id="MF_00189">
    <property type="entry name" value="YciB"/>
    <property type="match status" value="1"/>
</dbReference>
<feature type="transmembrane region" description="Helical" evidence="5">
    <location>
        <begin position="60"/>
        <end position="78"/>
    </location>
</feature>
<comment type="subcellular location">
    <subcellularLocation>
        <location evidence="5">Cell inner membrane</location>
        <topology evidence="5">Multi-pass membrane protein</topology>
    </subcellularLocation>
</comment>
<dbReference type="Proteomes" id="UP001217500">
    <property type="component" value="Chromosome"/>
</dbReference>
<organism evidence="6 7">
    <name type="scientific">Gimibacter soli</name>
    <dbReference type="NCBI Taxonomy" id="3024400"/>
    <lineage>
        <taxon>Bacteria</taxon>
        <taxon>Pseudomonadati</taxon>
        <taxon>Pseudomonadota</taxon>
        <taxon>Alphaproteobacteria</taxon>
        <taxon>Kordiimonadales</taxon>
        <taxon>Temperatibacteraceae</taxon>
        <taxon>Gimibacter</taxon>
    </lineage>
</organism>
<keyword evidence="2 5" id="KW-0812">Transmembrane</keyword>
<comment type="function">
    <text evidence="5">Plays a role in cell envelope biogenesis, maintenance of cell envelope integrity and membrane homeostasis.</text>
</comment>
<gene>
    <name evidence="5" type="primary">yciB</name>
    <name evidence="6" type="ORF">PH603_01610</name>
</gene>
<feature type="transmembrane region" description="Helical" evidence="5">
    <location>
        <begin position="90"/>
        <end position="110"/>
    </location>
</feature>
<keyword evidence="4 5" id="KW-0472">Membrane</keyword>
<feature type="transmembrane region" description="Helical" evidence="5">
    <location>
        <begin position="130"/>
        <end position="147"/>
    </location>
</feature>
<dbReference type="EMBL" id="CP116805">
    <property type="protein sequence ID" value="WCL54454.1"/>
    <property type="molecule type" value="Genomic_DNA"/>
</dbReference>
<dbReference type="PANTHER" id="PTHR36917:SF1">
    <property type="entry name" value="INNER MEMBRANE-SPANNING PROTEIN YCIB"/>
    <property type="match status" value="1"/>
</dbReference>
<evidence type="ECO:0000256" key="4">
    <source>
        <dbReference type="ARBA" id="ARBA00023136"/>
    </source>
</evidence>
<evidence type="ECO:0000256" key="3">
    <source>
        <dbReference type="ARBA" id="ARBA00022989"/>
    </source>
</evidence>
<dbReference type="PANTHER" id="PTHR36917">
    <property type="entry name" value="INTRACELLULAR SEPTATION PROTEIN A-RELATED"/>
    <property type="match status" value="1"/>
</dbReference>
<feature type="transmembrane region" description="Helical" evidence="5">
    <location>
        <begin position="159"/>
        <end position="178"/>
    </location>
</feature>
<proteinExistence type="inferred from homology"/>
<dbReference type="GO" id="GO:0005886">
    <property type="term" value="C:plasma membrane"/>
    <property type="evidence" value="ECO:0007669"/>
    <property type="project" value="UniProtKB-SubCell"/>
</dbReference>
<reference evidence="6" key="1">
    <citation type="submission" date="2023-01" db="EMBL/GenBank/DDBJ databases">
        <title>The genome sequence of Kordiimonadaceae bacterium 6D33.</title>
        <authorList>
            <person name="Liu Y."/>
        </authorList>
    </citation>
    <scope>NUCLEOTIDE SEQUENCE</scope>
    <source>
        <strain evidence="6">6D33</strain>
    </source>
</reference>
<accession>A0AAE9XQK3</accession>
<evidence type="ECO:0000256" key="1">
    <source>
        <dbReference type="ARBA" id="ARBA00022475"/>
    </source>
</evidence>
<sequence length="191" mass="21309">MSEAKSTNLWRKILTDFGPLILFFVAFKFGGIMVATGVFMASMVVAIIASKLLDGKIPPMLWVTFAIVIVMGSLTLYLNDETFVKMKPTIVNGIFAVILFFGLVTGRPLLKTVLASGFPPLAERGWTLMTRNWAFFFVAMAAINEAVWRTQSTDTWVDFKTFGFLPLTFLFAISQAPILNKYQIKEDGEEA</sequence>
<dbReference type="AlphaFoldDB" id="A0AAE9XQK3"/>